<dbReference type="GeneID" id="8860248"/>
<dbReference type="RefSeq" id="XP_002679786.1">
    <property type="nucleotide sequence ID" value="XM_002679740.1"/>
</dbReference>
<dbReference type="InterPro" id="IPR043129">
    <property type="entry name" value="ATPase_NBD"/>
</dbReference>
<dbReference type="Proteomes" id="UP000006671">
    <property type="component" value="Unassembled WGS sequence"/>
</dbReference>
<dbReference type="InParanoid" id="D2V7Q8"/>
<keyword evidence="2" id="KW-0808">Transferase</keyword>
<reference evidence="5 6" key="1">
    <citation type="journal article" date="2010" name="Cell">
        <title>The genome of Naegleria gruberi illuminates early eukaryotic versatility.</title>
        <authorList>
            <person name="Fritz-Laylin L.K."/>
            <person name="Prochnik S.E."/>
            <person name="Ginger M.L."/>
            <person name="Dacks J.B."/>
            <person name="Carpenter M.L."/>
            <person name="Field M.C."/>
            <person name="Kuo A."/>
            <person name="Paredez A."/>
            <person name="Chapman J."/>
            <person name="Pham J."/>
            <person name="Shu S."/>
            <person name="Neupane R."/>
            <person name="Cipriano M."/>
            <person name="Mancuso J."/>
            <person name="Tu H."/>
            <person name="Salamov A."/>
            <person name="Lindquist E."/>
            <person name="Shapiro H."/>
            <person name="Lucas S."/>
            <person name="Grigoriev I.V."/>
            <person name="Cande W.Z."/>
            <person name="Fulton C."/>
            <person name="Rokhsar D.S."/>
            <person name="Dawson S.C."/>
        </authorList>
    </citation>
    <scope>NUCLEOTIDE SEQUENCE [LARGE SCALE GENOMIC DNA]</scope>
    <source>
        <strain evidence="5 6">NEG-M</strain>
    </source>
</reference>
<keyword evidence="6" id="KW-1185">Reference proteome</keyword>
<accession>D2V7Q8</accession>
<dbReference type="GO" id="GO:0004856">
    <property type="term" value="F:D-xylulokinase activity"/>
    <property type="evidence" value="ECO:0007669"/>
    <property type="project" value="TreeGrafter"/>
</dbReference>
<sequence length="414" mass="46569">MSQPPKGIIHNHDEDDEQEQFFFLGIDVGTQSMKASVISVVSSLDSPFQILHSDHVHYDSECPHYHTKGGVLIHEGEKQDLGEVSSPILMFVEALERLLEKIPVEIRRRIRCIGGSAQQHGSVYVAANYLNSENGVEELWKRRKEGGVGVWNLKESDFAMKNCPIWMDSSTTEICQQLENGVGGAEELMKISGSTAHERFTASQIVKFAQKVGKKLEDNCERICLISSFFASYFVGEYQSIDFSDGSGMNLLDIHSLEWSKDILRTMSKLTNQSVEGFEKVLDKKLTPSNAIVGKVHQKLCEKFQFSKDCQVCSFSGDNQNSSSFLLRSNHDICISLGTSHTIFGLVNENSLHVSNNLEGHIFINPSYHLSSNEEKYLYLLCFKNGGMVRDLFCSMYCNGDWKEFENIIGSPYP</sequence>
<dbReference type="PANTHER" id="PTHR10196:SF57">
    <property type="entry name" value="XYLULOSE KINASE"/>
    <property type="match status" value="1"/>
</dbReference>
<keyword evidence="3" id="KW-0418">Kinase</keyword>
<evidence type="ECO:0000256" key="3">
    <source>
        <dbReference type="ARBA" id="ARBA00022777"/>
    </source>
</evidence>
<dbReference type="eggNOG" id="KOG2531">
    <property type="taxonomic scope" value="Eukaryota"/>
</dbReference>
<dbReference type="Gene3D" id="3.30.420.40">
    <property type="match status" value="1"/>
</dbReference>
<dbReference type="Pfam" id="PF00370">
    <property type="entry name" value="FGGY_N"/>
    <property type="match status" value="1"/>
</dbReference>
<dbReference type="GO" id="GO:0005829">
    <property type="term" value="C:cytosol"/>
    <property type="evidence" value="ECO:0007669"/>
    <property type="project" value="TreeGrafter"/>
</dbReference>
<dbReference type="STRING" id="5762.D2V7Q8"/>
<feature type="non-terminal residue" evidence="5">
    <location>
        <position position="414"/>
    </location>
</feature>
<name>D2V7Q8_NAEGR</name>
<evidence type="ECO:0000256" key="2">
    <source>
        <dbReference type="ARBA" id="ARBA00022679"/>
    </source>
</evidence>
<evidence type="ECO:0000313" key="5">
    <source>
        <dbReference type="EMBL" id="EFC47042.1"/>
    </source>
</evidence>
<evidence type="ECO:0000313" key="6">
    <source>
        <dbReference type="Proteomes" id="UP000006671"/>
    </source>
</evidence>
<gene>
    <name evidence="5" type="ORF">NAEGRDRAFT_31853</name>
</gene>
<organism evidence="6">
    <name type="scientific">Naegleria gruberi</name>
    <name type="common">Amoeba</name>
    <dbReference type="NCBI Taxonomy" id="5762"/>
    <lineage>
        <taxon>Eukaryota</taxon>
        <taxon>Discoba</taxon>
        <taxon>Heterolobosea</taxon>
        <taxon>Tetramitia</taxon>
        <taxon>Eutetramitia</taxon>
        <taxon>Vahlkampfiidae</taxon>
        <taxon>Naegleria</taxon>
    </lineage>
</organism>
<protein>
    <submittedName>
        <fullName evidence="5">Predicted protein</fullName>
    </submittedName>
</protein>
<dbReference type="EMBL" id="GG738856">
    <property type="protein sequence ID" value="EFC47042.1"/>
    <property type="molecule type" value="Genomic_DNA"/>
</dbReference>
<dbReference type="PANTHER" id="PTHR10196">
    <property type="entry name" value="SUGAR KINASE"/>
    <property type="match status" value="1"/>
</dbReference>
<dbReference type="GO" id="GO:0005997">
    <property type="term" value="P:xylulose metabolic process"/>
    <property type="evidence" value="ECO:0007669"/>
    <property type="project" value="TreeGrafter"/>
</dbReference>
<dbReference type="SUPFAM" id="SSF53067">
    <property type="entry name" value="Actin-like ATPase domain"/>
    <property type="match status" value="1"/>
</dbReference>
<dbReference type="InterPro" id="IPR018484">
    <property type="entry name" value="FGGY_N"/>
</dbReference>
<proteinExistence type="inferred from homology"/>
<feature type="domain" description="Carbohydrate kinase FGGY N-terminal" evidence="4">
    <location>
        <begin position="149"/>
        <end position="321"/>
    </location>
</feature>
<evidence type="ECO:0000256" key="1">
    <source>
        <dbReference type="ARBA" id="ARBA00009156"/>
    </source>
</evidence>
<dbReference type="OrthoDB" id="1728974at2759"/>
<dbReference type="VEuPathDB" id="AmoebaDB:NAEGRDRAFT_31853"/>
<dbReference type="KEGG" id="ngr:NAEGRDRAFT_31853"/>
<dbReference type="AlphaFoldDB" id="D2V7Q8"/>
<dbReference type="FunCoup" id="D2V7Q8">
    <property type="interactions" value="278"/>
</dbReference>
<dbReference type="OMA" id="PISCMYK"/>
<comment type="similarity">
    <text evidence="1">Belongs to the FGGY kinase family.</text>
</comment>
<evidence type="ECO:0000259" key="4">
    <source>
        <dbReference type="Pfam" id="PF00370"/>
    </source>
</evidence>